<dbReference type="EMBL" id="CZAP01000006">
    <property type="protein sequence ID" value="CUP44820.1"/>
    <property type="molecule type" value="Genomic_DNA"/>
</dbReference>
<name>A0A174NEB1_BACT4</name>
<sequence>MKIGDKVRFLSEVGGGIVTGFKGKDFVLVEDADGFDIPMPIRECVVIEADDYNIKRKPAATAPKQEELAKPAKPEMPVIQRQPEVRGGDTLNVFLAYVPEDAKAMMTTPFEAYLVNDSNYYLYYTYLSAEGKAWNNRSHGLVEPNTKLLLEEFTKDVLNEMERVAVQLIAFKDGKPAAIKPAVSVELRIDTVKFYKLHTFSASDFFEEPALIYDIVKDDVPAKQVYVSAEEIQSALLQKKFVDKPKSQPIVKPNHGQSGKNGIIEVDLHIDSLLDDTHGMSNSEILNYQLDKFREVIEANKEKREQKIVFIHGKGDGVLRKAIIDELKRKHSNYRYQDASFQEYGFGATMVTIK</sequence>
<dbReference type="InterPro" id="IPR018598">
    <property type="entry name" value="DUF2027"/>
</dbReference>
<dbReference type="Proteomes" id="UP000095576">
    <property type="component" value="Unassembled WGS sequence"/>
</dbReference>
<dbReference type="AlphaFoldDB" id="A0A174NEB1"/>
<evidence type="ECO:0000313" key="3">
    <source>
        <dbReference type="Proteomes" id="UP000095576"/>
    </source>
</evidence>
<evidence type="ECO:0000313" key="2">
    <source>
        <dbReference type="EMBL" id="CUP44820.1"/>
    </source>
</evidence>
<dbReference type="PROSITE" id="PS50828">
    <property type="entry name" value="SMR"/>
    <property type="match status" value="1"/>
</dbReference>
<evidence type="ECO:0000259" key="1">
    <source>
        <dbReference type="PROSITE" id="PS50828"/>
    </source>
</evidence>
<proteinExistence type="predicted"/>
<feature type="domain" description="Smr" evidence="1">
    <location>
        <begin position="275"/>
        <end position="354"/>
    </location>
</feature>
<accession>A0A174NEB1</accession>
<dbReference type="RefSeq" id="WP_055299666.1">
    <property type="nucleotide sequence ID" value="NZ_CZAP01000006.1"/>
</dbReference>
<dbReference type="SUPFAM" id="SSF158949">
    <property type="entry name" value="Smr-associated domain-like"/>
    <property type="match status" value="1"/>
</dbReference>
<dbReference type="Pfam" id="PF01713">
    <property type="entry name" value="Smr"/>
    <property type="match status" value="1"/>
</dbReference>
<dbReference type="InterPro" id="IPR002625">
    <property type="entry name" value="Smr_dom"/>
</dbReference>
<reference evidence="2 3" key="1">
    <citation type="submission" date="2015-09" db="EMBL/GenBank/DDBJ databases">
        <authorList>
            <consortium name="Pathogen Informatics"/>
        </authorList>
    </citation>
    <scope>NUCLEOTIDE SEQUENCE [LARGE SCALE GENOMIC DNA]</scope>
    <source>
        <strain evidence="2 3">2789STDY5834899</strain>
    </source>
</reference>
<organism evidence="2 3">
    <name type="scientific">Bacteroides thetaiotaomicron</name>
    <dbReference type="NCBI Taxonomy" id="818"/>
    <lineage>
        <taxon>Bacteria</taxon>
        <taxon>Pseudomonadati</taxon>
        <taxon>Bacteroidota</taxon>
        <taxon>Bacteroidia</taxon>
        <taxon>Bacteroidales</taxon>
        <taxon>Bacteroidaceae</taxon>
        <taxon>Bacteroides</taxon>
    </lineage>
</organism>
<dbReference type="Gene3D" id="3.30.1370.110">
    <property type="match status" value="1"/>
</dbReference>
<dbReference type="InterPro" id="IPR036781">
    <property type="entry name" value="Smr_assoc-like_sf"/>
</dbReference>
<dbReference type="Gene3D" id="2.60.40.1600">
    <property type="entry name" value="Smr-associated-like"/>
    <property type="match status" value="1"/>
</dbReference>
<gene>
    <name evidence="2" type="ORF">ERS852511_02127</name>
</gene>
<dbReference type="InterPro" id="IPR036063">
    <property type="entry name" value="Smr_dom_sf"/>
</dbReference>
<dbReference type="Pfam" id="PF09640">
    <property type="entry name" value="DUF2027"/>
    <property type="match status" value="1"/>
</dbReference>
<protein>
    <submittedName>
        <fullName evidence="2">DNA mismatch repair protein</fullName>
    </submittedName>
</protein>